<dbReference type="STRING" id="870908.SAMN04488044_1902"/>
<feature type="transmembrane region" description="Helical" evidence="1">
    <location>
        <begin position="324"/>
        <end position="352"/>
    </location>
</feature>
<proteinExistence type="predicted"/>
<accession>A0A1M5Q7V4</accession>
<feature type="transmembrane region" description="Helical" evidence="1">
    <location>
        <begin position="212"/>
        <end position="230"/>
    </location>
</feature>
<feature type="transmembrane region" description="Helical" evidence="1">
    <location>
        <begin position="432"/>
        <end position="453"/>
    </location>
</feature>
<dbReference type="EMBL" id="FQWM01000003">
    <property type="protein sequence ID" value="SHH10277.1"/>
    <property type="molecule type" value="Genomic_DNA"/>
</dbReference>
<feature type="transmembrane region" description="Helical" evidence="1">
    <location>
        <begin position="12"/>
        <end position="31"/>
    </location>
</feature>
<feature type="transmembrane region" description="Helical" evidence="1">
    <location>
        <begin position="372"/>
        <end position="392"/>
    </location>
</feature>
<feature type="transmembrane region" description="Helical" evidence="1">
    <location>
        <begin position="134"/>
        <end position="165"/>
    </location>
</feature>
<dbReference type="Proteomes" id="UP000184211">
    <property type="component" value="Unassembled WGS sequence"/>
</dbReference>
<evidence type="ECO:0000256" key="1">
    <source>
        <dbReference type="SAM" id="Phobius"/>
    </source>
</evidence>
<evidence type="ECO:0000313" key="3">
    <source>
        <dbReference type="EMBL" id="SHH10277.1"/>
    </source>
</evidence>
<keyword evidence="4" id="KW-1185">Reference proteome</keyword>
<reference evidence="4" key="1">
    <citation type="submission" date="2016-11" db="EMBL/GenBank/DDBJ databases">
        <authorList>
            <person name="Varghese N."/>
            <person name="Submissions S."/>
        </authorList>
    </citation>
    <scope>NUCLEOTIDE SEQUENCE [LARGE SCALE GENOMIC DNA]</scope>
    <source>
        <strain evidence="4">DSM 28223</strain>
    </source>
</reference>
<name>A0A1M5Q7V4_9RHOB</name>
<feature type="transmembrane region" description="Helical" evidence="1">
    <location>
        <begin position="58"/>
        <end position="79"/>
    </location>
</feature>
<evidence type="ECO:0000259" key="2">
    <source>
        <dbReference type="Pfam" id="PF07670"/>
    </source>
</evidence>
<feature type="transmembrane region" description="Helical" evidence="1">
    <location>
        <begin position="399"/>
        <end position="420"/>
    </location>
</feature>
<feature type="domain" description="Nucleoside transporter/FeoB GTPase Gate" evidence="2">
    <location>
        <begin position="137"/>
        <end position="235"/>
    </location>
</feature>
<keyword evidence="1" id="KW-0472">Membrane</keyword>
<feature type="transmembrane region" description="Helical" evidence="1">
    <location>
        <begin position="91"/>
        <end position="114"/>
    </location>
</feature>
<dbReference type="InterPro" id="IPR011642">
    <property type="entry name" value="Gate_dom"/>
</dbReference>
<feature type="transmembrane region" description="Helical" evidence="1">
    <location>
        <begin position="242"/>
        <end position="261"/>
    </location>
</feature>
<evidence type="ECO:0000313" key="4">
    <source>
        <dbReference type="Proteomes" id="UP000184211"/>
    </source>
</evidence>
<keyword evidence="1" id="KW-1133">Transmembrane helix</keyword>
<protein>
    <submittedName>
        <fullName evidence="3">Nucleoside recognition GATE domain-containing membrane protein YjiH</fullName>
    </submittedName>
</protein>
<gene>
    <name evidence="3" type="ORF">SAMN04488044_1902</name>
</gene>
<dbReference type="OrthoDB" id="1633380at2"/>
<dbReference type="RefSeq" id="WP_072792819.1">
    <property type="nucleotide sequence ID" value="NZ_FQWM01000003.1"/>
</dbReference>
<dbReference type="Pfam" id="PF07670">
    <property type="entry name" value="Gate"/>
    <property type="match status" value="1"/>
</dbReference>
<keyword evidence="1" id="KW-0812">Transmembrane</keyword>
<sequence>MPTDTTVTQQSSLVWLKMIIGSFCGFAFFMIPFKWDGELTILISLIQDKISAPVEGQLPLVIVALMVLSALGSVSGTLTGGAGMNKYFKSIFVTSVMSLIFRVAAAVMSIMAYWKLGHEAVWNEYTGEIIIIYLMPSLLVIFLLATTLLPLLLDFGGVEFIGVYLQPMFKRLFRLPGRASVLTATSWIGSGTNGIIAADIDYKKGMYTAREVSILCLGFGTISMPAVFIYTTSIGGLEVGTFLYFFFTLFVVGVVSTMVIARVPPLSLKSDEFYQGKKNPMLELPKDVSRSKLQRASDIAYKKAEKAPGLGRILKDGVLTTFELYMTVFPLIVVIGILALVATEFTPIFKFIAIPLEPLLSTIGMPEASEAAPAFLVGFADLLLPFLAAEGIESQLTKFVICVTGTVTVICMSETGAILLKSAIPVNFTDLVLVFLLKTVVSIPIALAMGRLYGLN</sequence>
<dbReference type="AlphaFoldDB" id="A0A1M5Q7V4"/>
<organism evidence="3 4">
    <name type="scientific">Cognatishimia maritima</name>
    <dbReference type="NCBI Taxonomy" id="870908"/>
    <lineage>
        <taxon>Bacteria</taxon>
        <taxon>Pseudomonadati</taxon>
        <taxon>Pseudomonadota</taxon>
        <taxon>Alphaproteobacteria</taxon>
        <taxon>Rhodobacterales</taxon>
        <taxon>Paracoccaceae</taxon>
        <taxon>Cognatishimia</taxon>
    </lineage>
</organism>